<dbReference type="Gene3D" id="1.10.132.30">
    <property type="match status" value="1"/>
</dbReference>
<evidence type="ECO:0000256" key="4">
    <source>
        <dbReference type="ARBA" id="ARBA00022723"/>
    </source>
</evidence>
<evidence type="ECO:0000313" key="11">
    <source>
        <dbReference type="Proteomes" id="UP000176512"/>
    </source>
</evidence>
<keyword evidence="8" id="KW-0175">Coiled coil</keyword>
<dbReference type="Gene3D" id="2.40.40.20">
    <property type="match status" value="1"/>
</dbReference>
<keyword evidence="4" id="KW-0479">Metal-binding</keyword>
<dbReference type="AlphaFoldDB" id="A0A1G1YU16"/>
<keyword evidence="2 7" id="KW-0808">Transferase</keyword>
<keyword evidence="5 7" id="KW-0804">Transcription</keyword>
<feature type="domain" description="RNA polymerase N-terminal" evidence="9">
    <location>
        <begin position="307"/>
        <end position="589"/>
    </location>
</feature>
<dbReference type="EC" id="2.7.7.6" evidence="7"/>
<dbReference type="Pfam" id="PF05000">
    <property type="entry name" value="RNA_pol_Rpb1_4"/>
    <property type="match status" value="1"/>
</dbReference>
<evidence type="ECO:0000256" key="7">
    <source>
        <dbReference type="RuleBase" id="RU004279"/>
    </source>
</evidence>
<comment type="caution">
    <text evidence="10">The sequence shown here is derived from an EMBL/GenBank/DDBJ whole genome shotgun (WGS) entry which is preliminary data.</text>
</comment>
<feature type="coiled-coil region" evidence="8">
    <location>
        <begin position="260"/>
        <end position="287"/>
    </location>
</feature>
<gene>
    <name evidence="10" type="ORF">A3A24_00205</name>
</gene>
<evidence type="ECO:0000256" key="3">
    <source>
        <dbReference type="ARBA" id="ARBA00022695"/>
    </source>
</evidence>
<evidence type="ECO:0000256" key="5">
    <source>
        <dbReference type="ARBA" id="ARBA00023163"/>
    </source>
</evidence>
<dbReference type="InterPro" id="IPR006592">
    <property type="entry name" value="RNA_pol_N"/>
</dbReference>
<dbReference type="InterPro" id="IPR045867">
    <property type="entry name" value="DNA-dir_RpoC_beta_prime"/>
</dbReference>
<evidence type="ECO:0000256" key="1">
    <source>
        <dbReference type="ARBA" id="ARBA00022478"/>
    </source>
</evidence>
<evidence type="ECO:0000259" key="9">
    <source>
        <dbReference type="SMART" id="SM00663"/>
    </source>
</evidence>
<reference evidence="10 11" key="1">
    <citation type="journal article" date="2016" name="Nat. Commun.">
        <title>Thousands of microbial genomes shed light on interconnected biogeochemical processes in an aquifer system.</title>
        <authorList>
            <person name="Anantharaman K."/>
            <person name="Brown C.T."/>
            <person name="Hug L.A."/>
            <person name="Sharon I."/>
            <person name="Castelle C.J."/>
            <person name="Probst A.J."/>
            <person name="Thomas B.C."/>
            <person name="Singh A."/>
            <person name="Wilkins M.J."/>
            <person name="Karaoz U."/>
            <person name="Brodie E.L."/>
            <person name="Williams K.H."/>
            <person name="Hubbard S.S."/>
            <person name="Banfield J.F."/>
        </authorList>
    </citation>
    <scope>NUCLEOTIDE SEQUENCE [LARGE SCALE GENOMIC DNA]</scope>
</reference>
<name>A0A1G1YU16_9BACT</name>
<dbReference type="Pfam" id="PF04997">
    <property type="entry name" value="RNA_pol_Rpb1_1"/>
    <property type="match status" value="1"/>
</dbReference>
<dbReference type="Pfam" id="PF04983">
    <property type="entry name" value="RNA_pol_Rpb1_3"/>
    <property type="match status" value="1"/>
</dbReference>
<feature type="non-terminal residue" evidence="10">
    <location>
        <position position="1105"/>
    </location>
</feature>
<dbReference type="SUPFAM" id="SSF64484">
    <property type="entry name" value="beta and beta-prime subunits of DNA dependent RNA-polymerase"/>
    <property type="match status" value="1"/>
</dbReference>
<dbReference type="InterPro" id="IPR044893">
    <property type="entry name" value="RNA_pol_Rpb1_clamp_domain"/>
</dbReference>
<organism evidence="10 11">
    <name type="scientific">Candidatus Buchananbacteria bacterium RIFCSPLOWO2_01_FULL_46_12</name>
    <dbReference type="NCBI Taxonomy" id="1797546"/>
    <lineage>
        <taxon>Bacteria</taxon>
        <taxon>Candidatus Buchananiibacteriota</taxon>
    </lineage>
</organism>
<comment type="function">
    <text evidence="7">DNA-dependent RNA polymerase catalyzes the transcription of DNA into RNA using the four ribonucleoside triphosphates as substrates.</text>
</comment>
<keyword evidence="1 7" id="KW-0240">DNA-directed RNA polymerase</keyword>
<dbReference type="InterPro" id="IPR007083">
    <property type="entry name" value="RNA_pol_Rpb1_4"/>
</dbReference>
<dbReference type="GO" id="GO:0003677">
    <property type="term" value="F:DNA binding"/>
    <property type="evidence" value="ECO:0007669"/>
    <property type="project" value="InterPro"/>
</dbReference>
<evidence type="ECO:0000256" key="6">
    <source>
        <dbReference type="ARBA" id="ARBA00048552"/>
    </source>
</evidence>
<dbReference type="PANTHER" id="PTHR19376">
    <property type="entry name" value="DNA-DIRECTED RNA POLYMERASE"/>
    <property type="match status" value="1"/>
</dbReference>
<dbReference type="InterPro" id="IPR007080">
    <property type="entry name" value="RNA_pol_Rpb1_1"/>
</dbReference>
<dbReference type="Gene3D" id="2.40.50.100">
    <property type="match status" value="1"/>
</dbReference>
<evidence type="ECO:0000256" key="2">
    <source>
        <dbReference type="ARBA" id="ARBA00022679"/>
    </source>
</evidence>
<dbReference type="GO" id="GO:0006351">
    <property type="term" value="P:DNA-templated transcription"/>
    <property type="evidence" value="ECO:0007669"/>
    <property type="project" value="InterPro"/>
</dbReference>
<keyword evidence="3 7" id="KW-0548">Nucleotidyltransferase</keyword>
<dbReference type="NCBIfam" id="TIGR02386">
    <property type="entry name" value="rpoC_TIGR"/>
    <property type="match status" value="1"/>
</dbReference>
<accession>A0A1G1YU16</accession>
<dbReference type="InterPro" id="IPR042102">
    <property type="entry name" value="RNA_pol_Rpb1_3_sf"/>
</dbReference>
<evidence type="ECO:0000313" key="10">
    <source>
        <dbReference type="EMBL" id="OGY55080.1"/>
    </source>
</evidence>
<dbReference type="SMART" id="SM00663">
    <property type="entry name" value="RPOLA_N"/>
    <property type="match status" value="1"/>
</dbReference>
<comment type="similarity">
    <text evidence="7">Belongs to the RNA polymerase beta' chain family.</text>
</comment>
<dbReference type="InterPro" id="IPR007081">
    <property type="entry name" value="RNA_pol_Rpb1_5"/>
</dbReference>
<dbReference type="Proteomes" id="UP000176512">
    <property type="component" value="Unassembled WGS sequence"/>
</dbReference>
<dbReference type="GO" id="GO:0003899">
    <property type="term" value="F:DNA-directed RNA polymerase activity"/>
    <property type="evidence" value="ECO:0007669"/>
    <property type="project" value="UniProtKB-EC"/>
</dbReference>
<dbReference type="Gene3D" id="1.10.40.90">
    <property type="match status" value="1"/>
</dbReference>
<dbReference type="Pfam" id="PF04998">
    <property type="entry name" value="RNA_pol_Rpb1_5"/>
    <property type="match status" value="1"/>
</dbReference>
<proteinExistence type="inferred from homology"/>
<dbReference type="Gene3D" id="1.10.274.100">
    <property type="entry name" value="RNA polymerase Rpb1, domain 3"/>
    <property type="match status" value="1"/>
</dbReference>
<dbReference type="InterPro" id="IPR007066">
    <property type="entry name" value="RNA_pol_Rpb1_3"/>
</dbReference>
<comment type="catalytic activity">
    <reaction evidence="6 7">
        <text>RNA(n) + a ribonucleoside 5'-triphosphate = RNA(n+1) + diphosphate</text>
        <dbReference type="Rhea" id="RHEA:21248"/>
        <dbReference type="Rhea" id="RHEA-COMP:14527"/>
        <dbReference type="Rhea" id="RHEA-COMP:17342"/>
        <dbReference type="ChEBI" id="CHEBI:33019"/>
        <dbReference type="ChEBI" id="CHEBI:61557"/>
        <dbReference type="ChEBI" id="CHEBI:140395"/>
        <dbReference type="EC" id="2.7.7.6"/>
    </reaction>
</comment>
<protein>
    <recommendedName>
        <fullName evidence="7">DNA-directed RNA polymerase subunit</fullName>
        <ecNumber evidence="7">2.7.7.6</ecNumber>
    </recommendedName>
</protein>
<dbReference type="PANTHER" id="PTHR19376:SF54">
    <property type="entry name" value="DNA-DIRECTED RNA POLYMERASE SUBUNIT BETA"/>
    <property type="match status" value="1"/>
</dbReference>
<feature type="coiled-coil region" evidence="8">
    <location>
        <begin position="203"/>
        <end position="230"/>
    </location>
</feature>
<sequence length="1105" mass="124805">MFEEKKPIEFDALKLSLASPDQIHGWSHGEVIKPETVNYRTQKPEKDGLFCERIFGPSKDWECYCGKYKKVRYKGIICDKCGVEVTRSLVRRERMGHIDLASPVSHIWFLRGVPSKIGLILDLSPQALEKVIYFANFIITHVNEDLKKETLEQIRQEFKIKKKKIESDFNQQVHLAKTKVGQTKDTKGAGSPEAIEHEVVKFDDLKKEKVKELEQALQVAEQELKDLKKLKIISEFTYQDLSLKYGHIFAAEIGADAIRKLLIEINLEKLTNELENESKDAHGQQRDKIMKRLRLAKNLSNNKIRPEWMILNVIPVIPPDLRPMVPLDGGRFATSDLNDLYRRIINRNNRLKQLQELNAPEVIVRNEKRMLQEAVDALIDNSARHGKTVVASTGQKRMLKSLADVLKGKQGRFRQNLLGKRIDYSGRSVIVVGPKLELHQCGLPKRMALELFKPFVISALIRKEYVHNVRSANRFIESNRPEIWDLLEDIIKDAHVLLNRAPTLHRLGIQAFKPILIEGKAIQVHPLVCEAFNADFDGDQMAVHVPLTEEAKAEAANLMLASKNLLKPATGDPVAKPTKDMVWGCYYITMIKDSKAKPLIFSCTQEAILGYEVGQVKIQDKILVRPDEWLKNKLSASELKNNLFETSVGRLLFNQILPNDYVFYNKVIASKDLRQIISECMEKYTDELVVKLLDAIKNLGLKYLTLSGYSWGMDDVPRIDKRREIIKHGEEEVEAVEEQYDSGLLTDSERHIKIIETWMAVKDKVVQASRDVLDPNGPIYTMVESGARGSWSQLIQIIGMKGLVTNPAGEIIELPVKGNFKEGFDVLEYFISTHGARKGLSDTALRTANAGYLTRRLIDVSQDLVITENDCGSTEALVITKKFSQVIGLDLIDRVKGRYVAEKIVDPKTKSVVINKGEIIDNKNIDQLKKLDLAEIKVRSVITCRTRRGLCQKCYGWDLAYNKPVAMGVAVGIVAAQSIGEPGTQLTMRTFHTGGVAGLDITQGLPRVEEIFEARPPKIKAFISEFDGKVKIEKGTKDGARRTDHFKVVNIIYTDLSQDSYPLPTAKGEKKLGKFKLAVKDKQSVAKGEAIFIDEGGEKVLAKRP</sequence>
<evidence type="ECO:0000256" key="8">
    <source>
        <dbReference type="SAM" id="Coils"/>
    </source>
</evidence>
<dbReference type="InterPro" id="IPR012754">
    <property type="entry name" value="DNA-dir_RpoC_beta_prime_bact"/>
</dbReference>
<dbReference type="GO" id="GO:0000428">
    <property type="term" value="C:DNA-directed RNA polymerase complex"/>
    <property type="evidence" value="ECO:0007669"/>
    <property type="project" value="UniProtKB-KW"/>
</dbReference>
<dbReference type="Gene3D" id="4.10.860.120">
    <property type="entry name" value="RNA polymerase II, clamp domain"/>
    <property type="match status" value="1"/>
</dbReference>
<dbReference type="InterPro" id="IPR000722">
    <property type="entry name" value="RNA_pol_asu"/>
</dbReference>
<dbReference type="CDD" id="cd01609">
    <property type="entry name" value="RNAP_beta'_N"/>
    <property type="match status" value="1"/>
</dbReference>
<dbReference type="Gene3D" id="1.10.1790.20">
    <property type="match status" value="1"/>
</dbReference>
<dbReference type="Pfam" id="PF00623">
    <property type="entry name" value="RNA_pol_Rpb1_2"/>
    <property type="match status" value="2"/>
</dbReference>
<dbReference type="InterPro" id="IPR038120">
    <property type="entry name" value="Rpb1_funnel_sf"/>
</dbReference>
<dbReference type="EMBL" id="MHIP01000013">
    <property type="protein sequence ID" value="OGY55080.1"/>
    <property type="molecule type" value="Genomic_DNA"/>
</dbReference>
<dbReference type="GO" id="GO:0046872">
    <property type="term" value="F:metal ion binding"/>
    <property type="evidence" value="ECO:0007669"/>
    <property type="project" value="UniProtKB-KW"/>
</dbReference>